<name>A0AAN9F8S5_CROPI</name>
<evidence type="ECO:0000313" key="3">
    <source>
        <dbReference type="Proteomes" id="UP001372338"/>
    </source>
</evidence>
<comment type="caution">
    <text evidence="2">The sequence shown here is derived from an EMBL/GenBank/DDBJ whole genome shotgun (WGS) entry which is preliminary data.</text>
</comment>
<evidence type="ECO:0000256" key="1">
    <source>
        <dbReference type="SAM" id="MobiDB-lite"/>
    </source>
</evidence>
<proteinExistence type="predicted"/>
<organism evidence="2 3">
    <name type="scientific">Crotalaria pallida</name>
    <name type="common">Smooth rattlebox</name>
    <name type="synonym">Crotalaria striata</name>
    <dbReference type="NCBI Taxonomy" id="3830"/>
    <lineage>
        <taxon>Eukaryota</taxon>
        <taxon>Viridiplantae</taxon>
        <taxon>Streptophyta</taxon>
        <taxon>Embryophyta</taxon>
        <taxon>Tracheophyta</taxon>
        <taxon>Spermatophyta</taxon>
        <taxon>Magnoliopsida</taxon>
        <taxon>eudicotyledons</taxon>
        <taxon>Gunneridae</taxon>
        <taxon>Pentapetalae</taxon>
        <taxon>rosids</taxon>
        <taxon>fabids</taxon>
        <taxon>Fabales</taxon>
        <taxon>Fabaceae</taxon>
        <taxon>Papilionoideae</taxon>
        <taxon>50 kb inversion clade</taxon>
        <taxon>genistoids sensu lato</taxon>
        <taxon>core genistoids</taxon>
        <taxon>Crotalarieae</taxon>
        <taxon>Crotalaria</taxon>
    </lineage>
</organism>
<dbReference type="AlphaFoldDB" id="A0AAN9F8S5"/>
<sequence length="87" mass="9471">MVVSASLLPSPVLAAPGVLGRTHPCGKAPPRHHHLVDMHATGNLEQSGNQTKKRKVQEDDDEEEKHENSHEGDVDSSPIHKKKAEVV</sequence>
<keyword evidence="3" id="KW-1185">Reference proteome</keyword>
<dbReference type="EMBL" id="JAYWIO010000004">
    <property type="protein sequence ID" value="KAK7267318.1"/>
    <property type="molecule type" value="Genomic_DNA"/>
</dbReference>
<accession>A0AAN9F8S5</accession>
<evidence type="ECO:0000313" key="2">
    <source>
        <dbReference type="EMBL" id="KAK7267318.1"/>
    </source>
</evidence>
<dbReference type="Proteomes" id="UP001372338">
    <property type="component" value="Unassembled WGS sequence"/>
</dbReference>
<gene>
    <name evidence="2" type="ORF">RIF29_19987</name>
</gene>
<protein>
    <submittedName>
        <fullName evidence="2">Uncharacterized protein</fullName>
    </submittedName>
</protein>
<reference evidence="2 3" key="1">
    <citation type="submission" date="2024-01" db="EMBL/GenBank/DDBJ databases">
        <title>The genomes of 5 underutilized Papilionoideae crops provide insights into root nodulation and disease resistanc.</title>
        <authorList>
            <person name="Yuan L."/>
        </authorList>
    </citation>
    <scope>NUCLEOTIDE SEQUENCE [LARGE SCALE GENOMIC DNA]</scope>
    <source>
        <strain evidence="2">ZHUSHIDOU_FW_LH</strain>
        <tissue evidence="2">Leaf</tissue>
    </source>
</reference>
<feature type="region of interest" description="Disordered" evidence="1">
    <location>
        <begin position="20"/>
        <end position="87"/>
    </location>
</feature>